<organism evidence="2 3">
    <name type="scientific">Segatella bryantii</name>
    <name type="common">Prevotella bryantii</name>
    <dbReference type="NCBI Taxonomy" id="77095"/>
    <lineage>
        <taxon>Bacteria</taxon>
        <taxon>Pseudomonadati</taxon>
        <taxon>Bacteroidota</taxon>
        <taxon>Bacteroidia</taxon>
        <taxon>Bacteroidales</taxon>
        <taxon>Prevotellaceae</taxon>
        <taxon>Segatella</taxon>
    </lineage>
</organism>
<dbReference type="EMBL" id="NPJF01000058">
    <property type="protein sequence ID" value="OYP53688.1"/>
    <property type="molecule type" value="Genomic_DNA"/>
</dbReference>
<dbReference type="Proteomes" id="UP000216189">
    <property type="component" value="Unassembled WGS sequence"/>
</dbReference>
<keyword evidence="3" id="KW-1185">Reference proteome</keyword>
<proteinExistence type="predicted"/>
<feature type="transmembrane region" description="Helical" evidence="1">
    <location>
        <begin position="284"/>
        <end position="311"/>
    </location>
</feature>
<evidence type="ECO:0000313" key="2">
    <source>
        <dbReference type="EMBL" id="OYP53688.1"/>
    </source>
</evidence>
<comment type="caution">
    <text evidence="2">The sequence shown here is derived from an EMBL/GenBank/DDBJ whole genome shotgun (WGS) entry which is preliminary data.</text>
</comment>
<feature type="transmembrane region" description="Helical" evidence="1">
    <location>
        <begin position="72"/>
        <end position="88"/>
    </location>
</feature>
<name>A0ABX4EGE9_SEGBR</name>
<evidence type="ECO:0000313" key="3">
    <source>
        <dbReference type="Proteomes" id="UP000216189"/>
    </source>
</evidence>
<keyword evidence="1" id="KW-0472">Membrane</keyword>
<reference evidence="2 3" key="1">
    <citation type="submission" date="2017-08" db="EMBL/GenBank/DDBJ databases">
        <title>Comparative genomics of non-oral Prevotella species.</title>
        <authorList>
            <person name="Accetto T."/>
            <person name="Nograsek B."/>
            <person name="Avgustin G."/>
        </authorList>
    </citation>
    <scope>NUCLEOTIDE SEQUENCE [LARGE SCALE GENOMIC DNA]</scope>
    <source>
        <strain evidence="2 3">TC1-1</strain>
    </source>
</reference>
<dbReference type="InterPro" id="IPR043130">
    <property type="entry name" value="CDP-OH_PTrfase_TM_dom"/>
</dbReference>
<gene>
    <name evidence="2" type="ORF">CIK91_11505</name>
</gene>
<dbReference type="InterPro" id="IPR000462">
    <property type="entry name" value="CDP-OH_P_trans"/>
</dbReference>
<dbReference type="Pfam" id="PF01066">
    <property type="entry name" value="CDP-OH_P_transf"/>
    <property type="match status" value="1"/>
</dbReference>
<feature type="transmembrane region" description="Helical" evidence="1">
    <location>
        <begin position="150"/>
        <end position="168"/>
    </location>
</feature>
<accession>A0ABX4EGE9</accession>
<feature type="transmembrane region" description="Helical" evidence="1">
    <location>
        <begin position="43"/>
        <end position="60"/>
    </location>
</feature>
<dbReference type="Gene3D" id="1.20.120.1760">
    <property type="match status" value="1"/>
</dbReference>
<keyword evidence="1" id="KW-0812">Transmembrane</keyword>
<dbReference type="RefSeq" id="WP_094448941.1">
    <property type="nucleotide sequence ID" value="NZ_CP091801.1"/>
</dbReference>
<evidence type="ECO:0000256" key="1">
    <source>
        <dbReference type="SAM" id="Phobius"/>
    </source>
</evidence>
<protein>
    <submittedName>
        <fullName evidence="2">CDP-alcohol phosphatidyltransferase</fullName>
    </submittedName>
</protein>
<keyword evidence="1" id="KW-1133">Transmembrane helix</keyword>
<feature type="transmembrane region" description="Helical" evidence="1">
    <location>
        <begin position="108"/>
        <end position="130"/>
    </location>
</feature>
<sequence length="326" mass="37732">MNEKVQSTLKSSETEDWLDYHFVRPLSYYCAVGFAKLGVHPNMVTIMSMIIGAASTYFYAHGCYYYEGMEGLVYNLIAIFLLIWADIYDCTDGQLARMTGKKSQMGRILDGAAGFVWFVPIYLGLVYRFYNYHEIEFSWLDIDNTMDNTYIATGVVFVLALISGFLGMGGQQRLADYYIQIHLFFLKGEKGSELDNSAQQQKLYDETPWKGNLIWKYFLKSYVGYTKKQEKATPEFQKLMGKLKDKYGSVDKIPAEVREEIHRNSLAIMKWNGLLTFNFRSGMFFIFCLLDIPVANFLFEIIGMSLLTYYINHRHEAFCKKIAQNL</sequence>